<feature type="domain" description="Solute-binding protein family 5" evidence="3">
    <location>
        <begin position="92"/>
        <end position="485"/>
    </location>
</feature>
<keyword evidence="2" id="KW-0732">Signal</keyword>
<evidence type="ECO:0000313" key="4">
    <source>
        <dbReference type="EMBL" id="NYI47603.1"/>
    </source>
</evidence>
<dbReference type="InterPro" id="IPR000914">
    <property type="entry name" value="SBP_5_dom"/>
</dbReference>
<evidence type="ECO:0000256" key="2">
    <source>
        <dbReference type="SAM" id="SignalP"/>
    </source>
</evidence>
<dbReference type="CDD" id="cd08506">
    <property type="entry name" value="PBP2_clavulanate_OppA2"/>
    <property type="match status" value="1"/>
</dbReference>
<dbReference type="GO" id="GO:0042597">
    <property type="term" value="C:periplasmic space"/>
    <property type="evidence" value="ECO:0007669"/>
    <property type="project" value="UniProtKB-ARBA"/>
</dbReference>
<dbReference type="Proteomes" id="UP000562045">
    <property type="component" value="Unassembled WGS sequence"/>
</dbReference>
<feature type="signal peptide" evidence="2">
    <location>
        <begin position="1"/>
        <end position="23"/>
    </location>
</feature>
<dbReference type="PROSITE" id="PS51257">
    <property type="entry name" value="PROKAR_LIPOPROTEIN"/>
    <property type="match status" value="1"/>
</dbReference>
<dbReference type="Pfam" id="PF00496">
    <property type="entry name" value="SBP_bac_5"/>
    <property type="match status" value="1"/>
</dbReference>
<dbReference type="EMBL" id="JACBZM010000001">
    <property type="protein sequence ID" value="NYI47603.1"/>
    <property type="molecule type" value="Genomic_DNA"/>
</dbReference>
<dbReference type="PIRSF" id="PIRSF002741">
    <property type="entry name" value="MppA"/>
    <property type="match status" value="1"/>
</dbReference>
<protein>
    <submittedName>
        <fullName evidence="4">Peptide/nickel transport system substrate-binding protein</fullName>
    </submittedName>
</protein>
<dbReference type="GO" id="GO:0015833">
    <property type="term" value="P:peptide transport"/>
    <property type="evidence" value="ECO:0007669"/>
    <property type="project" value="TreeGrafter"/>
</dbReference>
<reference evidence="4 5" key="1">
    <citation type="submission" date="2020-07" db="EMBL/GenBank/DDBJ databases">
        <title>Sequencing the genomes of 1000 actinobacteria strains.</title>
        <authorList>
            <person name="Klenk H.-P."/>
        </authorList>
    </citation>
    <scope>NUCLEOTIDE SEQUENCE [LARGE SCALE GENOMIC DNA]</scope>
    <source>
        <strain evidence="4 5">DSM 15131</strain>
    </source>
</reference>
<gene>
    <name evidence="4" type="ORF">BJ993_004683</name>
</gene>
<dbReference type="Gene3D" id="3.40.190.10">
    <property type="entry name" value="Periplasmic binding protein-like II"/>
    <property type="match status" value="1"/>
</dbReference>
<dbReference type="InterPro" id="IPR030678">
    <property type="entry name" value="Peptide/Ni-bd"/>
</dbReference>
<dbReference type="GO" id="GO:0043190">
    <property type="term" value="C:ATP-binding cassette (ABC) transporter complex"/>
    <property type="evidence" value="ECO:0007669"/>
    <property type="project" value="InterPro"/>
</dbReference>
<name>A0A7Y9ZNJ4_9ACTN</name>
<evidence type="ECO:0000313" key="5">
    <source>
        <dbReference type="Proteomes" id="UP000562045"/>
    </source>
</evidence>
<organism evidence="4 5">
    <name type="scientific">Nocardioides aromaticivorans</name>
    <dbReference type="NCBI Taxonomy" id="200618"/>
    <lineage>
        <taxon>Bacteria</taxon>
        <taxon>Bacillati</taxon>
        <taxon>Actinomycetota</taxon>
        <taxon>Actinomycetes</taxon>
        <taxon>Propionibacteriales</taxon>
        <taxon>Nocardioidaceae</taxon>
        <taxon>Nocardioides</taxon>
    </lineage>
</organism>
<proteinExistence type="predicted"/>
<sequence length="578" mass="63209">MASNKKRMLAVTAGALLASTALAACGSDDDGGTKGEAGAKGGTLYFVNDTPIDHWDPQRTYVGTDISKQSRLVYRELVTFGTSEDPAESATPLPDLATDTGTSTEGGKVWQFTLRDGVKWQDGKDVTCEDLKYGFSRNFATDVIVGGPSFYPLSYLDVPADADGTPQYKGPYTKKGQDLYDKAVTCDGKTITYNFNKPWPDFNLAIAALHFASPYRADLDEGDKSNYQIFSNGPYKLEGSWDKASGGTFVRNDQYDPKTDETDSRKALPDKITFKIGTKLETMYDSILADTGEASCTVSDRRLPPSKFSEIPALEEKGFYQNPESPYVDYLWFNTEKLPLEVRQALATATNREGWIAAGGGERSYIPAYSVVNPSVAGYKEVSTFKDIPLAGDPDAAKKILTDAKIKTPYKIELRYPQSDTADKQAAALKETWDKAGFDVKLSPEGDVYYSNIQKPDHNYDVGWAGWGADWPSPMTVLPPLFDSRANITSGSLGQDYGKYVGKEFNEKISEAQNATSLDDSIAALQEADQILADDMVYMPLEIAKFNWVTGSKVDFHTTPGSNSFPDLGLIGLRDGGC</sequence>
<feature type="region of interest" description="Disordered" evidence="1">
    <location>
        <begin position="83"/>
        <end position="102"/>
    </location>
</feature>
<dbReference type="RefSeq" id="WP_036544999.1">
    <property type="nucleotide sequence ID" value="NZ_JACBZM010000001.1"/>
</dbReference>
<dbReference type="PANTHER" id="PTHR30290">
    <property type="entry name" value="PERIPLASMIC BINDING COMPONENT OF ABC TRANSPORTER"/>
    <property type="match status" value="1"/>
</dbReference>
<comment type="caution">
    <text evidence="4">The sequence shown here is derived from an EMBL/GenBank/DDBJ whole genome shotgun (WGS) entry which is preliminary data.</text>
</comment>
<dbReference type="SUPFAM" id="SSF53850">
    <property type="entry name" value="Periplasmic binding protein-like II"/>
    <property type="match status" value="1"/>
</dbReference>
<evidence type="ECO:0000259" key="3">
    <source>
        <dbReference type="Pfam" id="PF00496"/>
    </source>
</evidence>
<dbReference type="GO" id="GO:1904680">
    <property type="term" value="F:peptide transmembrane transporter activity"/>
    <property type="evidence" value="ECO:0007669"/>
    <property type="project" value="TreeGrafter"/>
</dbReference>
<dbReference type="Gene3D" id="3.10.105.10">
    <property type="entry name" value="Dipeptide-binding Protein, Domain 3"/>
    <property type="match status" value="1"/>
</dbReference>
<dbReference type="InterPro" id="IPR039424">
    <property type="entry name" value="SBP_5"/>
</dbReference>
<evidence type="ECO:0000256" key="1">
    <source>
        <dbReference type="SAM" id="MobiDB-lite"/>
    </source>
</evidence>
<accession>A0A7Y9ZNJ4</accession>
<dbReference type="AlphaFoldDB" id="A0A7Y9ZNJ4"/>
<feature type="chain" id="PRO_5031483134" evidence="2">
    <location>
        <begin position="24"/>
        <end position="578"/>
    </location>
</feature>
<dbReference type="PANTHER" id="PTHR30290:SF83">
    <property type="entry name" value="ABC TRANSPORTER SUBSTRATE-BINDING PROTEIN"/>
    <property type="match status" value="1"/>
</dbReference>